<dbReference type="GeneID" id="27899395"/>
<protein>
    <submittedName>
        <fullName evidence="1">Uncharacterized protein</fullName>
    </submittedName>
</protein>
<dbReference type="HOGENOM" id="CLU_2832819_0_0_1"/>
<reference evidence="1 2" key="1">
    <citation type="journal article" date="2012" name="PLoS Pathog.">
        <title>Diverse lifestyles and strategies of plant pathogenesis encoded in the genomes of eighteen Dothideomycetes fungi.</title>
        <authorList>
            <person name="Ohm R.A."/>
            <person name="Feau N."/>
            <person name="Henrissat B."/>
            <person name="Schoch C.L."/>
            <person name="Horwitz B.A."/>
            <person name="Barry K.W."/>
            <person name="Condon B.J."/>
            <person name="Copeland A.C."/>
            <person name="Dhillon B."/>
            <person name="Glaser F."/>
            <person name="Hesse C.N."/>
            <person name="Kosti I."/>
            <person name="LaButti K."/>
            <person name="Lindquist E.A."/>
            <person name="Lucas S."/>
            <person name="Salamov A.A."/>
            <person name="Bradshaw R.E."/>
            <person name="Ciuffetti L."/>
            <person name="Hamelin R.C."/>
            <person name="Kema G.H.J."/>
            <person name="Lawrence C."/>
            <person name="Scott J.A."/>
            <person name="Spatafora J.W."/>
            <person name="Turgeon B.G."/>
            <person name="de Wit P.J.G.M."/>
            <person name="Zhong S."/>
            <person name="Goodwin S.B."/>
            <person name="Grigoriev I.V."/>
        </authorList>
    </citation>
    <scope>NUCLEOTIDE SEQUENCE [LARGE SCALE GENOMIC DNA]</scope>
    <source>
        <strain evidence="1 2">SO2202</strain>
    </source>
</reference>
<dbReference type="AlphaFoldDB" id="M3CWU2"/>
<proteinExistence type="predicted"/>
<sequence>MNFSWRQIAHRELSQHRANASRLPLQVWKKTHVVVIGSREYMYFGFRLGGMLGEEAISCKVNLNKH</sequence>
<organism evidence="1 2">
    <name type="scientific">Sphaerulina musiva (strain SO2202)</name>
    <name type="common">Poplar stem canker fungus</name>
    <name type="synonym">Septoria musiva</name>
    <dbReference type="NCBI Taxonomy" id="692275"/>
    <lineage>
        <taxon>Eukaryota</taxon>
        <taxon>Fungi</taxon>
        <taxon>Dikarya</taxon>
        <taxon>Ascomycota</taxon>
        <taxon>Pezizomycotina</taxon>
        <taxon>Dothideomycetes</taxon>
        <taxon>Dothideomycetidae</taxon>
        <taxon>Mycosphaerellales</taxon>
        <taxon>Mycosphaerellaceae</taxon>
        <taxon>Sphaerulina</taxon>
    </lineage>
</organism>
<name>M3CWU2_SPHMS</name>
<dbReference type="Proteomes" id="UP000016931">
    <property type="component" value="Unassembled WGS sequence"/>
</dbReference>
<dbReference type="RefSeq" id="XP_016756267.1">
    <property type="nucleotide sequence ID" value="XM_016902258.1"/>
</dbReference>
<keyword evidence="2" id="KW-1185">Reference proteome</keyword>
<accession>M3CWU2</accession>
<gene>
    <name evidence="1" type="ORF">SEPMUDRAFT_129118</name>
</gene>
<evidence type="ECO:0000313" key="1">
    <source>
        <dbReference type="EMBL" id="EMF08146.1"/>
    </source>
</evidence>
<evidence type="ECO:0000313" key="2">
    <source>
        <dbReference type="Proteomes" id="UP000016931"/>
    </source>
</evidence>
<dbReference type="EMBL" id="KB456272">
    <property type="protein sequence ID" value="EMF08146.1"/>
    <property type="molecule type" value="Genomic_DNA"/>
</dbReference>